<proteinExistence type="predicted"/>
<dbReference type="EMBL" id="AAVP02000015">
    <property type="protein sequence ID" value="EDK23391.1"/>
    <property type="molecule type" value="Genomic_DNA"/>
</dbReference>
<dbReference type="AlphaFoldDB" id="A5KQ49"/>
<gene>
    <name evidence="1" type="ORF">RUMTOR_02386</name>
</gene>
<dbReference type="Proteomes" id="UP000003577">
    <property type="component" value="Unassembled WGS sequence"/>
</dbReference>
<sequence length="33" mass="4202">MNLATLKYKSEKYNKKEEEVWNRYENIVYLSWM</sequence>
<protein>
    <submittedName>
        <fullName evidence="1">Uncharacterized protein</fullName>
    </submittedName>
</protein>
<reference evidence="1 2" key="2">
    <citation type="submission" date="2007-04" db="EMBL/GenBank/DDBJ databases">
        <title>Draft genome sequence of Ruminococcus torques (ATCC 27756).</title>
        <authorList>
            <person name="Sudarsanam P."/>
            <person name="Ley R."/>
            <person name="Guruge J."/>
            <person name="Turnbaugh P.J."/>
            <person name="Mahowald M."/>
            <person name="Liep D."/>
            <person name="Gordon J."/>
        </authorList>
    </citation>
    <scope>NUCLEOTIDE SEQUENCE [LARGE SCALE GENOMIC DNA]</scope>
    <source>
        <strain evidence="1 2">ATCC 27756</strain>
    </source>
</reference>
<accession>A5KQ49</accession>
<dbReference type="HOGENOM" id="CLU_3383620_0_0_9"/>
<reference evidence="1 2" key="1">
    <citation type="submission" date="2007-03" db="EMBL/GenBank/DDBJ databases">
        <authorList>
            <person name="Fulton L."/>
            <person name="Clifton S."/>
            <person name="Fulton B."/>
            <person name="Xu J."/>
            <person name="Minx P."/>
            <person name="Pepin K.H."/>
            <person name="Johnson M."/>
            <person name="Thiruvilangam P."/>
            <person name="Bhonagiri V."/>
            <person name="Nash W.E."/>
            <person name="Mardis E.R."/>
            <person name="Wilson R.K."/>
        </authorList>
    </citation>
    <scope>NUCLEOTIDE SEQUENCE [LARGE SCALE GENOMIC DNA]</scope>
    <source>
        <strain evidence="1 2">ATCC 27756</strain>
    </source>
</reference>
<name>A5KQ49_9FIRM</name>
<organism evidence="1 2">
    <name type="scientific">[Ruminococcus] torques ATCC 27756</name>
    <dbReference type="NCBI Taxonomy" id="411460"/>
    <lineage>
        <taxon>Bacteria</taxon>
        <taxon>Bacillati</taxon>
        <taxon>Bacillota</taxon>
        <taxon>Clostridia</taxon>
        <taxon>Lachnospirales</taxon>
        <taxon>Lachnospiraceae</taxon>
        <taxon>Mediterraneibacter</taxon>
    </lineage>
</organism>
<dbReference type="PaxDb" id="411460-RUMTOR_02386"/>
<comment type="caution">
    <text evidence="1">The sequence shown here is derived from an EMBL/GenBank/DDBJ whole genome shotgun (WGS) entry which is preliminary data.</text>
</comment>
<evidence type="ECO:0000313" key="2">
    <source>
        <dbReference type="Proteomes" id="UP000003577"/>
    </source>
</evidence>
<evidence type="ECO:0000313" key="1">
    <source>
        <dbReference type="EMBL" id="EDK23391.1"/>
    </source>
</evidence>